<organism evidence="2 3">
    <name type="scientific">Okeania hirsuta</name>
    <dbReference type="NCBI Taxonomy" id="1458930"/>
    <lineage>
        <taxon>Bacteria</taxon>
        <taxon>Bacillati</taxon>
        <taxon>Cyanobacteriota</taxon>
        <taxon>Cyanophyceae</taxon>
        <taxon>Oscillatoriophycideae</taxon>
        <taxon>Oscillatoriales</taxon>
        <taxon>Microcoleaceae</taxon>
        <taxon>Okeania</taxon>
    </lineage>
</organism>
<dbReference type="EMBL" id="RCBY01000030">
    <property type="protein sequence ID" value="RQH48285.1"/>
    <property type="molecule type" value="Genomic_DNA"/>
</dbReference>
<gene>
    <name evidence="2" type="ORF">D5R40_07895</name>
</gene>
<dbReference type="OrthoDB" id="468550at2"/>
<evidence type="ECO:0000313" key="2">
    <source>
        <dbReference type="EMBL" id="RQH48285.1"/>
    </source>
</evidence>
<dbReference type="InterPro" id="IPR001087">
    <property type="entry name" value="GDSL"/>
</dbReference>
<dbReference type="SUPFAM" id="SSF52266">
    <property type="entry name" value="SGNH hydrolase"/>
    <property type="match status" value="1"/>
</dbReference>
<feature type="chain" id="PRO_5018232562" description="SGNH hydrolase-type esterase domain-containing protein" evidence="1">
    <location>
        <begin position="29"/>
        <end position="145"/>
    </location>
</feature>
<evidence type="ECO:0000256" key="1">
    <source>
        <dbReference type="SAM" id="SignalP"/>
    </source>
</evidence>
<dbReference type="Pfam" id="PF00657">
    <property type="entry name" value="Lipase_GDSL"/>
    <property type="match status" value="1"/>
</dbReference>
<sequence>MKQVKRALVSVVMMTTSLLTTVSSATLAATLKIMPLGDSITDTLIHRGSLYFDLKEENIDFEFVGTQGNEPLKHEGRPGITIDGIVNNEAWNKSDTPDIILLMAGVNDFIQQGDSSIKAVTELQELYLQILEDLPNVELYVASAS</sequence>
<protein>
    <recommendedName>
        <fullName evidence="4">SGNH hydrolase-type esterase domain-containing protein</fullName>
    </recommendedName>
</protein>
<dbReference type="Proteomes" id="UP000269154">
    <property type="component" value="Unassembled WGS sequence"/>
</dbReference>
<feature type="signal peptide" evidence="1">
    <location>
        <begin position="1"/>
        <end position="28"/>
    </location>
</feature>
<reference evidence="2 3" key="1">
    <citation type="journal article" date="2018" name="ACS Chem. Biol.">
        <title>Ketoreductase domain dysfunction expands chemodiversity: malyngamide biosynthesis in the cyanobacterium Okeania hirsuta.</title>
        <authorList>
            <person name="Moss N.A."/>
            <person name="Leao T."/>
            <person name="Rankin M."/>
            <person name="McCullough T.M."/>
            <person name="Qu P."/>
            <person name="Korobeynikov A."/>
            <person name="Smith J.L."/>
            <person name="Gerwick L."/>
            <person name="Gerwick W.H."/>
        </authorList>
    </citation>
    <scope>NUCLEOTIDE SEQUENCE [LARGE SCALE GENOMIC DNA]</scope>
    <source>
        <strain evidence="2 3">PAB10Feb10-1</strain>
    </source>
</reference>
<dbReference type="AlphaFoldDB" id="A0A3N6NJP5"/>
<evidence type="ECO:0000313" key="3">
    <source>
        <dbReference type="Proteomes" id="UP000269154"/>
    </source>
</evidence>
<dbReference type="RefSeq" id="WP_124145882.1">
    <property type="nucleotide sequence ID" value="NZ_CAWOKI010000127.1"/>
</dbReference>
<accession>A0A3N6NJP5</accession>
<keyword evidence="3" id="KW-1185">Reference proteome</keyword>
<comment type="caution">
    <text evidence="2">The sequence shown here is derived from an EMBL/GenBank/DDBJ whole genome shotgun (WGS) entry which is preliminary data.</text>
</comment>
<dbReference type="GO" id="GO:0016788">
    <property type="term" value="F:hydrolase activity, acting on ester bonds"/>
    <property type="evidence" value="ECO:0007669"/>
    <property type="project" value="InterPro"/>
</dbReference>
<proteinExistence type="predicted"/>
<name>A0A3N6NJP5_9CYAN</name>
<dbReference type="Gene3D" id="3.40.50.1110">
    <property type="entry name" value="SGNH hydrolase"/>
    <property type="match status" value="1"/>
</dbReference>
<dbReference type="InterPro" id="IPR036514">
    <property type="entry name" value="SGNH_hydro_sf"/>
</dbReference>
<keyword evidence="1" id="KW-0732">Signal</keyword>
<evidence type="ECO:0008006" key="4">
    <source>
        <dbReference type="Google" id="ProtNLM"/>
    </source>
</evidence>